<name>A0A9D2Q6T6_9FIRM</name>
<evidence type="ECO:0000313" key="4">
    <source>
        <dbReference type="Proteomes" id="UP000823918"/>
    </source>
</evidence>
<reference evidence="3" key="1">
    <citation type="journal article" date="2021" name="PeerJ">
        <title>Extensive microbial diversity within the chicken gut microbiome revealed by metagenomics and culture.</title>
        <authorList>
            <person name="Gilroy R."/>
            <person name="Ravi A."/>
            <person name="Getino M."/>
            <person name="Pursley I."/>
            <person name="Horton D.L."/>
            <person name="Alikhan N.F."/>
            <person name="Baker D."/>
            <person name="Gharbi K."/>
            <person name="Hall N."/>
            <person name="Watson M."/>
            <person name="Adriaenssens E.M."/>
            <person name="Foster-Nyarko E."/>
            <person name="Jarju S."/>
            <person name="Secka A."/>
            <person name="Antonio M."/>
            <person name="Oren A."/>
            <person name="Chaudhuri R.R."/>
            <person name="La Ragione R."/>
            <person name="Hildebrand F."/>
            <person name="Pallen M.J."/>
        </authorList>
    </citation>
    <scope>NUCLEOTIDE SEQUENCE</scope>
    <source>
        <strain evidence="3">5933</strain>
    </source>
</reference>
<evidence type="ECO:0000313" key="3">
    <source>
        <dbReference type="EMBL" id="HJC73039.1"/>
    </source>
</evidence>
<keyword evidence="2" id="KW-1133">Transmembrane helix</keyword>
<dbReference type="Proteomes" id="UP000823918">
    <property type="component" value="Unassembled WGS sequence"/>
</dbReference>
<dbReference type="AlphaFoldDB" id="A0A9D2Q6T6"/>
<feature type="region of interest" description="Disordered" evidence="1">
    <location>
        <begin position="312"/>
        <end position="362"/>
    </location>
</feature>
<evidence type="ECO:0000256" key="2">
    <source>
        <dbReference type="SAM" id="Phobius"/>
    </source>
</evidence>
<sequence length="362" mass="38257">MEALEKKVEKQLIVRMYEPDMTILKETAKQISGMENVKLNLYGQCGEVLVVITVHAIAEAAAVELSEAVAERFEQALGDTVYGRGKGSLAYFAAGELIEHECLLAASDPKTGALLAEEFSHTRRGSSVFDFGDSSYNDPRIMGKIKQEVAKKCAGGANAAQAASVRAEAAAKCSRADVGVSVVPTEQSLFVGVYYRGYVYVRQMEQGKDAGKRAALAALDIVRRLMSHIQVVNARAFKAGGDLDWEHPVDKKPDNPYLVPVIILAVLLIALGAACWYFFTTFSITGGGDTIAASTSQTTSAVVSDSAAANSVPQTDSTVQSVPNSQSAVAASGTDSAAAQAQSTAQSEQAQPDANGEIHPFA</sequence>
<proteinExistence type="predicted"/>
<evidence type="ECO:0000256" key="1">
    <source>
        <dbReference type="SAM" id="MobiDB-lite"/>
    </source>
</evidence>
<dbReference type="SUPFAM" id="SSF142433">
    <property type="entry name" value="CinA-like"/>
    <property type="match status" value="1"/>
</dbReference>
<comment type="caution">
    <text evidence="3">The sequence shown here is derived from an EMBL/GenBank/DDBJ whole genome shotgun (WGS) entry which is preliminary data.</text>
</comment>
<feature type="transmembrane region" description="Helical" evidence="2">
    <location>
        <begin position="257"/>
        <end position="279"/>
    </location>
</feature>
<accession>A0A9D2Q6T6</accession>
<keyword evidence="2" id="KW-0472">Membrane</keyword>
<feature type="compositionally biased region" description="Polar residues" evidence="1">
    <location>
        <begin position="313"/>
        <end position="326"/>
    </location>
</feature>
<dbReference type="EMBL" id="DWWA01000050">
    <property type="protein sequence ID" value="HJC73039.1"/>
    <property type="molecule type" value="Genomic_DNA"/>
</dbReference>
<keyword evidence="2" id="KW-0812">Transmembrane</keyword>
<protein>
    <submittedName>
        <fullName evidence="3">Uncharacterized protein</fullName>
    </submittedName>
</protein>
<feature type="compositionally biased region" description="Low complexity" evidence="1">
    <location>
        <begin position="327"/>
        <end position="351"/>
    </location>
</feature>
<organism evidence="3 4">
    <name type="scientific">Candidatus Ruthenibacterium merdavium</name>
    <dbReference type="NCBI Taxonomy" id="2838752"/>
    <lineage>
        <taxon>Bacteria</taxon>
        <taxon>Bacillati</taxon>
        <taxon>Bacillota</taxon>
        <taxon>Clostridia</taxon>
        <taxon>Eubacteriales</taxon>
        <taxon>Oscillospiraceae</taxon>
        <taxon>Ruthenibacterium</taxon>
    </lineage>
</organism>
<dbReference type="InterPro" id="IPR036653">
    <property type="entry name" value="CinA-like_C"/>
</dbReference>
<reference evidence="3" key="2">
    <citation type="submission" date="2021-04" db="EMBL/GenBank/DDBJ databases">
        <authorList>
            <person name="Gilroy R."/>
        </authorList>
    </citation>
    <scope>NUCLEOTIDE SEQUENCE</scope>
    <source>
        <strain evidence="3">5933</strain>
    </source>
</reference>
<gene>
    <name evidence="3" type="ORF">H9698_09655</name>
</gene>